<feature type="transmembrane region" description="Helical" evidence="5">
    <location>
        <begin position="23"/>
        <end position="46"/>
    </location>
</feature>
<dbReference type="AlphaFoldDB" id="A0A8J3CF00"/>
<proteinExistence type="predicted"/>
<protein>
    <recommendedName>
        <fullName evidence="6">O-antigen ligase-related domain-containing protein</fullName>
    </recommendedName>
</protein>
<feature type="transmembrane region" description="Helical" evidence="5">
    <location>
        <begin position="390"/>
        <end position="412"/>
    </location>
</feature>
<evidence type="ECO:0000256" key="4">
    <source>
        <dbReference type="ARBA" id="ARBA00023136"/>
    </source>
</evidence>
<sequence length="446" mass="46020">MTVTALDRPEPVARLRLRVPPQAVLAVLAVSLMLPQTLVVAGIGASVTPARLMTGVCLLLWLAARTGGGLGLRAGPNPVRGTVLLVLLGLGVAHALALISGVPDVRLAPSDTAAMLFLLCCGATLLAADGLADLAALRVVLGALVVGGTLSALAAILQFAASVDIRKALVLPGLTLQSVGPIDLDRGGLVRSLGFANHPIELAAVSAAVIPLALHLAQFGRWRLWWLSCAGILAGGVLVSISRTGIVALAVIALSLALRQGLTRWAIGMTAAGILGLLSLGNAGQLTEVLSETVTGASKDNAVLHRVAVWDYVAERIGEHPIAGQGYGTYSPPEQPFLDNQYLLTTVESGLVGALVLAMLLLVPISVAFRVWRAGTTAVPRRERLAARDAGWAIGTALLVCAVSFATFDALAFPQMRTFFLLLVGVAGALAALARPRSSPDEEVPS</sequence>
<reference evidence="7" key="2">
    <citation type="submission" date="2020-09" db="EMBL/GenBank/DDBJ databases">
        <authorList>
            <person name="Sun Q."/>
            <person name="Zhou Y."/>
        </authorList>
    </citation>
    <scope>NUCLEOTIDE SEQUENCE</scope>
    <source>
        <strain evidence="7">CGMCC 4.5737</strain>
    </source>
</reference>
<comment type="subcellular location">
    <subcellularLocation>
        <location evidence="1">Membrane</location>
        <topology evidence="1">Multi-pass membrane protein</topology>
    </subcellularLocation>
</comment>
<feature type="transmembrane region" description="Helical" evidence="5">
    <location>
        <begin position="265"/>
        <end position="284"/>
    </location>
</feature>
<keyword evidence="3 5" id="KW-1133">Transmembrane helix</keyword>
<evidence type="ECO:0000256" key="1">
    <source>
        <dbReference type="ARBA" id="ARBA00004141"/>
    </source>
</evidence>
<accession>A0A8J3CF00</accession>
<feature type="transmembrane region" description="Helical" evidence="5">
    <location>
        <begin position="350"/>
        <end position="369"/>
    </location>
</feature>
<evidence type="ECO:0000313" key="7">
    <source>
        <dbReference type="EMBL" id="GGM50846.1"/>
    </source>
</evidence>
<feature type="transmembrane region" description="Helical" evidence="5">
    <location>
        <begin position="84"/>
        <end position="102"/>
    </location>
</feature>
<organism evidence="7 8">
    <name type="scientific">Longimycelium tulufanense</name>
    <dbReference type="NCBI Taxonomy" id="907463"/>
    <lineage>
        <taxon>Bacteria</taxon>
        <taxon>Bacillati</taxon>
        <taxon>Actinomycetota</taxon>
        <taxon>Actinomycetes</taxon>
        <taxon>Pseudonocardiales</taxon>
        <taxon>Pseudonocardiaceae</taxon>
        <taxon>Longimycelium</taxon>
    </lineage>
</organism>
<dbReference type="GO" id="GO:0016020">
    <property type="term" value="C:membrane"/>
    <property type="evidence" value="ECO:0007669"/>
    <property type="project" value="UniProtKB-SubCell"/>
</dbReference>
<feature type="transmembrane region" description="Helical" evidence="5">
    <location>
        <begin position="114"/>
        <end position="132"/>
    </location>
</feature>
<evidence type="ECO:0000259" key="6">
    <source>
        <dbReference type="Pfam" id="PF04932"/>
    </source>
</evidence>
<dbReference type="PANTHER" id="PTHR37422:SF13">
    <property type="entry name" value="LIPOPOLYSACCHARIDE BIOSYNTHESIS PROTEIN PA4999-RELATED"/>
    <property type="match status" value="1"/>
</dbReference>
<dbReference type="InterPro" id="IPR007016">
    <property type="entry name" value="O-antigen_ligase-rel_domated"/>
</dbReference>
<evidence type="ECO:0000256" key="3">
    <source>
        <dbReference type="ARBA" id="ARBA00022989"/>
    </source>
</evidence>
<name>A0A8J3CF00_9PSEU</name>
<feature type="transmembrane region" description="Helical" evidence="5">
    <location>
        <begin position="225"/>
        <end position="258"/>
    </location>
</feature>
<dbReference type="EMBL" id="BMMK01000008">
    <property type="protein sequence ID" value="GGM50846.1"/>
    <property type="molecule type" value="Genomic_DNA"/>
</dbReference>
<gene>
    <name evidence="7" type="ORF">GCM10012275_22140</name>
</gene>
<evidence type="ECO:0000256" key="2">
    <source>
        <dbReference type="ARBA" id="ARBA00022692"/>
    </source>
</evidence>
<keyword evidence="2 5" id="KW-0812">Transmembrane</keyword>
<dbReference type="RefSeq" id="WP_189056615.1">
    <property type="nucleotide sequence ID" value="NZ_BMMK01000008.1"/>
</dbReference>
<dbReference type="PANTHER" id="PTHR37422">
    <property type="entry name" value="TEICHURONIC ACID BIOSYNTHESIS PROTEIN TUAE"/>
    <property type="match status" value="1"/>
</dbReference>
<feature type="domain" description="O-antigen ligase-related" evidence="6">
    <location>
        <begin position="232"/>
        <end position="357"/>
    </location>
</feature>
<evidence type="ECO:0000313" key="8">
    <source>
        <dbReference type="Proteomes" id="UP000637578"/>
    </source>
</evidence>
<dbReference type="InterPro" id="IPR051533">
    <property type="entry name" value="WaaL-like"/>
</dbReference>
<feature type="transmembrane region" description="Helical" evidence="5">
    <location>
        <begin position="418"/>
        <end position="434"/>
    </location>
</feature>
<feature type="transmembrane region" description="Helical" evidence="5">
    <location>
        <begin position="52"/>
        <end position="72"/>
    </location>
</feature>
<feature type="transmembrane region" description="Helical" evidence="5">
    <location>
        <begin position="139"/>
        <end position="161"/>
    </location>
</feature>
<dbReference type="Proteomes" id="UP000637578">
    <property type="component" value="Unassembled WGS sequence"/>
</dbReference>
<evidence type="ECO:0000256" key="5">
    <source>
        <dbReference type="SAM" id="Phobius"/>
    </source>
</evidence>
<comment type="caution">
    <text evidence="7">The sequence shown here is derived from an EMBL/GenBank/DDBJ whole genome shotgun (WGS) entry which is preliminary data.</text>
</comment>
<keyword evidence="8" id="KW-1185">Reference proteome</keyword>
<keyword evidence="4 5" id="KW-0472">Membrane</keyword>
<reference evidence="7" key="1">
    <citation type="journal article" date="2014" name="Int. J. Syst. Evol. Microbiol.">
        <title>Complete genome sequence of Corynebacterium casei LMG S-19264T (=DSM 44701T), isolated from a smear-ripened cheese.</title>
        <authorList>
            <consortium name="US DOE Joint Genome Institute (JGI-PGF)"/>
            <person name="Walter F."/>
            <person name="Albersmeier A."/>
            <person name="Kalinowski J."/>
            <person name="Ruckert C."/>
        </authorList>
    </citation>
    <scope>NUCLEOTIDE SEQUENCE</scope>
    <source>
        <strain evidence="7">CGMCC 4.5737</strain>
    </source>
</reference>
<dbReference type="Pfam" id="PF04932">
    <property type="entry name" value="Wzy_C"/>
    <property type="match status" value="1"/>
</dbReference>